<dbReference type="PANTHER" id="PTHR31377:SF0">
    <property type="entry name" value="AGMATINE DEIMINASE-RELATED"/>
    <property type="match status" value="1"/>
</dbReference>
<gene>
    <name evidence="4" type="primary">aguA_1</name>
    <name evidence="2" type="synonym">aguA</name>
    <name evidence="4" type="ORF">SCA03_43800</name>
</gene>
<keyword evidence="1 2" id="KW-0378">Hydrolase</keyword>
<dbReference type="GO" id="GO:0009446">
    <property type="term" value="P:putrescine biosynthetic process"/>
    <property type="evidence" value="ECO:0007669"/>
    <property type="project" value="InterPro"/>
</dbReference>
<feature type="active site" description="Amidino-cysteine intermediate" evidence="2">
    <location>
        <position position="378"/>
    </location>
</feature>
<dbReference type="GO" id="GO:0004668">
    <property type="term" value="F:protein-arginine deiminase activity"/>
    <property type="evidence" value="ECO:0007669"/>
    <property type="project" value="InterPro"/>
</dbReference>
<comment type="caution">
    <text evidence="4">The sequence shown here is derived from an EMBL/GenBank/DDBJ whole genome shotgun (WGS) entry which is preliminary data.</text>
</comment>
<dbReference type="EMBL" id="BJMM01000024">
    <property type="protein sequence ID" value="GEB51829.1"/>
    <property type="molecule type" value="Genomic_DNA"/>
</dbReference>
<evidence type="ECO:0000256" key="3">
    <source>
        <dbReference type="SAM" id="MobiDB-lite"/>
    </source>
</evidence>
<comment type="similarity">
    <text evidence="2">Belongs to the agmatine deiminase family.</text>
</comment>
<sequence>MRTLESTPAADGFAMPAEWEPHDGCWLAWPQNGYVWRNGARPAQRDIARLANALADTGEQVTVTVAGDQYPHARALLDGRVRVLEMSSWLAWARDAAPTFVVDAEGRRRGVDFPFNGYGGQYPSWVTDDRYASKVLDATRTERYRAPLVLEGGAFHVDGRGTCLVTAETLLDPARNPSPCRDEMTALLRDHLGVTKVIWLERGLAYDATRGHVDNMACFAAPGVVCLAWTDDERDPQYERSAAALEQLAGETDAEGRPLRVEKLHVPGPLLVSDEEASGIDAVRPPGRSRPGGPPRGRAVGGGPGSGPDGTRGTGSGPARLPASYCNFYVTADHLFAPLLDPDHDDQAMSVLSRVFPRHTVVGLPTRELLLGGGNIHCATQQIPSRIRRTDPTGPTTPRRD</sequence>
<evidence type="ECO:0000256" key="1">
    <source>
        <dbReference type="ARBA" id="ARBA00022801"/>
    </source>
</evidence>
<dbReference type="GO" id="GO:0047632">
    <property type="term" value="F:agmatine deiminase activity"/>
    <property type="evidence" value="ECO:0007669"/>
    <property type="project" value="UniProtKB-UniRule"/>
</dbReference>
<evidence type="ECO:0000256" key="2">
    <source>
        <dbReference type="HAMAP-Rule" id="MF_01841"/>
    </source>
</evidence>
<dbReference type="Proteomes" id="UP000319210">
    <property type="component" value="Unassembled WGS sequence"/>
</dbReference>
<dbReference type="InterPro" id="IPR007466">
    <property type="entry name" value="Peptidyl-Arg-deiminase_porph"/>
</dbReference>
<dbReference type="Gene3D" id="3.75.10.10">
    <property type="entry name" value="L-arginine/glycine Amidinotransferase, Chain A"/>
    <property type="match status" value="1"/>
</dbReference>
<organism evidence="4 5">
    <name type="scientific">Streptomyces cacaoi</name>
    <dbReference type="NCBI Taxonomy" id="1898"/>
    <lineage>
        <taxon>Bacteria</taxon>
        <taxon>Bacillati</taxon>
        <taxon>Actinomycetota</taxon>
        <taxon>Actinomycetes</taxon>
        <taxon>Kitasatosporales</taxon>
        <taxon>Streptomycetaceae</taxon>
        <taxon>Streptomyces</taxon>
    </lineage>
</organism>
<dbReference type="AlphaFoldDB" id="A0A4Y3R3G5"/>
<evidence type="ECO:0000313" key="5">
    <source>
        <dbReference type="Proteomes" id="UP000319210"/>
    </source>
</evidence>
<reference evidence="4 5" key="1">
    <citation type="submission" date="2019-06" db="EMBL/GenBank/DDBJ databases">
        <title>Whole genome shotgun sequence of Streptomyces cacaoi subsp. cacaoi NBRC 12748.</title>
        <authorList>
            <person name="Hosoyama A."/>
            <person name="Uohara A."/>
            <person name="Ohji S."/>
            <person name="Ichikawa N."/>
        </authorList>
    </citation>
    <scope>NUCLEOTIDE SEQUENCE [LARGE SCALE GENOMIC DNA]</scope>
    <source>
        <strain evidence="4 5">NBRC 12748</strain>
    </source>
</reference>
<dbReference type="RefSeq" id="WP_086815276.1">
    <property type="nucleotide sequence ID" value="NZ_BJMM01000024.1"/>
</dbReference>
<proteinExistence type="inferred from homology"/>
<dbReference type="Pfam" id="PF04371">
    <property type="entry name" value="PAD_porph"/>
    <property type="match status" value="1"/>
</dbReference>
<dbReference type="SUPFAM" id="SSF55909">
    <property type="entry name" value="Pentein"/>
    <property type="match status" value="1"/>
</dbReference>
<dbReference type="InterPro" id="IPR017754">
    <property type="entry name" value="Agmatine_deiminase"/>
</dbReference>
<name>A0A4Y3R3G5_STRCI</name>
<dbReference type="EC" id="3.5.3.12" evidence="2"/>
<keyword evidence="5" id="KW-1185">Reference proteome</keyword>
<feature type="compositionally biased region" description="Low complexity" evidence="3">
    <location>
        <begin position="282"/>
        <end position="291"/>
    </location>
</feature>
<evidence type="ECO:0000313" key="4">
    <source>
        <dbReference type="EMBL" id="GEB51829.1"/>
    </source>
</evidence>
<dbReference type="PANTHER" id="PTHR31377">
    <property type="entry name" value="AGMATINE DEIMINASE-RELATED"/>
    <property type="match status" value="1"/>
</dbReference>
<feature type="compositionally biased region" description="Gly residues" evidence="3">
    <location>
        <begin position="299"/>
        <end position="316"/>
    </location>
</feature>
<feature type="region of interest" description="Disordered" evidence="3">
    <location>
        <begin position="275"/>
        <end position="318"/>
    </location>
</feature>
<accession>A0A4Y3R3G5</accession>
<dbReference type="HAMAP" id="MF_01841">
    <property type="entry name" value="Agmatine_deimin"/>
    <property type="match status" value="1"/>
</dbReference>
<dbReference type="OrthoDB" id="9808013at2"/>
<protein>
    <recommendedName>
        <fullName evidence="2">Putative agmatine deiminase</fullName>
        <ecNumber evidence="2">3.5.3.12</ecNumber>
    </recommendedName>
    <alternativeName>
        <fullName evidence="2">Agmatine iminohydrolase</fullName>
    </alternativeName>
</protein>
<comment type="catalytic activity">
    <reaction evidence="2">
        <text>agmatine + H2O = N-carbamoylputrescine + NH4(+)</text>
        <dbReference type="Rhea" id="RHEA:18037"/>
        <dbReference type="ChEBI" id="CHEBI:15377"/>
        <dbReference type="ChEBI" id="CHEBI:28938"/>
        <dbReference type="ChEBI" id="CHEBI:58145"/>
        <dbReference type="ChEBI" id="CHEBI:58318"/>
        <dbReference type="EC" id="3.5.3.12"/>
    </reaction>
</comment>